<accession>A0ABV6VLU2</accession>
<organism evidence="3 4">
    <name type="scientific">Streptacidiphilus alkalitolerans</name>
    <dbReference type="NCBI Taxonomy" id="3342712"/>
    <lineage>
        <taxon>Bacteria</taxon>
        <taxon>Bacillati</taxon>
        <taxon>Actinomycetota</taxon>
        <taxon>Actinomycetes</taxon>
        <taxon>Kitasatosporales</taxon>
        <taxon>Streptomycetaceae</taxon>
        <taxon>Streptacidiphilus</taxon>
    </lineage>
</organism>
<protein>
    <submittedName>
        <fullName evidence="3">Tetratricopeptide repeat protein</fullName>
    </submittedName>
</protein>
<gene>
    <name evidence="3" type="ORF">ACEZDG_36200</name>
</gene>
<evidence type="ECO:0000313" key="3">
    <source>
        <dbReference type="EMBL" id="MFC1414717.1"/>
    </source>
</evidence>
<evidence type="ECO:0000313" key="4">
    <source>
        <dbReference type="Proteomes" id="UP001592582"/>
    </source>
</evidence>
<dbReference type="PANTHER" id="PTHR46082:SF6">
    <property type="entry name" value="AAA+ ATPASE DOMAIN-CONTAINING PROTEIN-RELATED"/>
    <property type="match status" value="1"/>
</dbReference>
<dbReference type="Pfam" id="PF00931">
    <property type="entry name" value="NB-ARC"/>
    <property type="match status" value="1"/>
</dbReference>
<dbReference type="Proteomes" id="UP001592582">
    <property type="component" value="Unassembled WGS sequence"/>
</dbReference>
<dbReference type="InterPro" id="IPR011990">
    <property type="entry name" value="TPR-like_helical_dom_sf"/>
</dbReference>
<evidence type="ECO:0000259" key="2">
    <source>
        <dbReference type="Pfam" id="PF00931"/>
    </source>
</evidence>
<feature type="domain" description="NB-ARC" evidence="2">
    <location>
        <begin position="110"/>
        <end position="252"/>
    </location>
</feature>
<sequence>MNTGEAIGLTDGHAVSGLSAPAPDAGRSTGPVSISGTGSATATAPGATAISGYIHELTVQRPTPREPAPWPHQVGVLPARAGSFQQRVQAEGLRCSMQGGGTVVLRQAVLSGMGGVGKTQLAADHAHTAWDAGELDVLVWITASSRADVVAGLARAAVELCRADPEDAEQAATAFLAWLAPPPLVLAGSAAAVPMCRWMVVLDDLADPDDLRGLWPPASPHGRTLVTTRRRDAALAGADRELVDVGLYTPAEAQNYLTERLTAHHRAEPETDLIALAADLGRLPLALAQATAYLIDSLVPCADYRALLADRTTALRDTAPDRLPDQQTLTVAATWSLSADHADTLGQRGLARPMLHLAAFLDANGIPDAVLTSAPARAYLARNRTGRATADTAVEGRSPAPDAAPVPTRDARLALAALHRLSLIDYTPATPTTSVRVHQLVQRATREALGDLEDPAAPAADALLAAWPEQESDTALIQSLRANTAALIRSGGPALLRTDVHPLLVRVGRSLSEAGSVDAAVRHYTRLLERATQYLGGERPSVLAVRRHLATERGQRGEVAVAVTELTALLEDELRLLGRDSEETLATRHELIWWQWTAGDRDGAERDLAALLEDRLRIQGPDHPDSLETRHNLYATWIEAGLVPEALAAYQVLLADRLRVQGPDHADTIGARHQVVALHGLAGDPDSAVRAMTEIVRDRARVQGPRHPLTLAARQVLARVQGEAGRTVTAIDALDQVHRDRVEVLGADHPDTMTTKRLLAQWTAVGRSRDSALAMLTELLQQQRRVLGPIHPDTLDTRHELYALWAVTGQAHQAKEAFADLLTDRTRVQGPNHPQTLRARQALQNLTHTDEEGLTG</sequence>
<feature type="region of interest" description="Disordered" evidence="1">
    <location>
        <begin position="387"/>
        <end position="406"/>
    </location>
</feature>
<name>A0ABV6VLU2_9ACTN</name>
<dbReference type="InterPro" id="IPR002182">
    <property type="entry name" value="NB-ARC"/>
</dbReference>
<feature type="region of interest" description="Disordered" evidence="1">
    <location>
        <begin position="1"/>
        <end position="43"/>
    </location>
</feature>
<dbReference type="InterPro" id="IPR053137">
    <property type="entry name" value="NLR-like"/>
</dbReference>
<dbReference type="Gene3D" id="3.40.50.300">
    <property type="entry name" value="P-loop containing nucleotide triphosphate hydrolases"/>
    <property type="match status" value="1"/>
</dbReference>
<comment type="caution">
    <text evidence="3">The sequence shown here is derived from an EMBL/GenBank/DDBJ whole genome shotgun (WGS) entry which is preliminary data.</text>
</comment>
<proteinExistence type="predicted"/>
<dbReference type="SUPFAM" id="SSF52540">
    <property type="entry name" value="P-loop containing nucleoside triphosphate hydrolases"/>
    <property type="match status" value="1"/>
</dbReference>
<feature type="compositionally biased region" description="Low complexity" evidence="1">
    <location>
        <begin position="33"/>
        <end position="43"/>
    </location>
</feature>
<dbReference type="RefSeq" id="WP_380518745.1">
    <property type="nucleotide sequence ID" value="NZ_JBHEZX010000027.1"/>
</dbReference>
<dbReference type="SUPFAM" id="SSF48452">
    <property type="entry name" value="TPR-like"/>
    <property type="match status" value="3"/>
</dbReference>
<dbReference type="InterPro" id="IPR027417">
    <property type="entry name" value="P-loop_NTPase"/>
</dbReference>
<dbReference type="Pfam" id="PF13374">
    <property type="entry name" value="TPR_10"/>
    <property type="match status" value="1"/>
</dbReference>
<evidence type="ECO:0000256" key="1">
    <source>
        <dbReference type="SAM" id="MobiDB-lite"/>
    </source>
</evidence>
<reference evidence="3 4" key="1">
    <citation type="submission" date="2024-09" db="EMBL/GenBank/DDBJ databases">
        <authorList>
            <person name="Lee S.D."/>
        </authorList>
    </citation>
    <scope>NUCLEOTIDE SEQUENCE [LARGE SCALE GENOMIC DNA]</scope>
    <source>
        <strain evidence="3 4">N1-1</strain>
    </source>
</reference>
<dbReference type="EMBL" id="JBHEZX010000027">
    <property type="protein sequence ID" value="MFC1414717.1"/>
    <property type="molecule type" value="Genomic_DNA"/>
</dbReference>
<dbReference type="Gene3D" id="1.25.40.10">
    <property type="entry name" value="Tetratricopeptide repeat domain"/>
    <property type="match status" value="2"/>
</dbReference>
<keyword evidence="4" id="KW-1185">Reference proteome</keyword>
<dbReference type="PANTHER" id="PTHR46082">
    <property type="entry name" value="ATP/GTP-BINDING PROTEIN-RELATED"/>
    <property type="match status" value="1"/>
</dbReference>